<dbReference type="Gene3D" id="1.10.10.60">
    <property type="entry name" value="Homeodomain-like"/>
    <property type="match status" value="1"/>
</dbReference>
<dbReference type="PROSITE" id="PS50977">
    <property type="entry name" value="HTH_TETR_2"/>
    <property type="match status" value="1"/>
</dbReference>
<keyword evidence="5" id="KW-1185">Reference proteome</keyword>
<dbReference type="EMBL" id="BAAAUV010000045">
    <property type="protein sequence ID" value="GAA3241421.1"/>
    <property type="molecule type" value="Genomic_DNA"/>
</dbReference>
<dbReference type="Pfam" id="PF00440">
    <property type="entry name" value="TetR_N"/>
    <property type="match status" value="1"/>
</dbReference>
<dbReference type="PANTHER" id="PTHR30055:SF226">
    <property type="entry name" value="HTH-TYPE TRANSCRIPTIONAL REGULATOR PKSA"/>
    <property type="match status" value="1"/>
</dbReference>
<organism evidence="4 5">
    <name type="scientific">Actinocorallia longicatena</name>
    <dbReference type="NCBI Taxonomy" id="111803"/>
    <lineage>
        <taxon>Bacteria</taxon>
        <taxon>Bacillati</taxon>
        <taxon>Actinomycetota</taxon>
        <taxon>Actinomycetes</taxon>
        <taxon>Streptosporangiales</taxon>
        <taxon>Thermomonosporaceae</taxon>
        <taxon>Actinocorallia</taxon>
    </lineage>
</organism>
<sequence>MPKITEPTVAEHRARQLRVLLDAGRTLVAEEGLEALSLAALSRRVGLSRPSLYEYFGSRDDLVAAILEEELPDWAAALTEAIGGAGELRGKIEAYVAVHFEAVSDGRHAAATRLVEHARAEPARARIRAGHTRLLAPLTGALEAAGVPAPRLRAALVQGMIETAAALAERDPGAREQIAATVVDQALAGLTGDGG</sequence>
<dbReference type="RefSeq" id="WP_344839338.1">
    <property type="nucleotide sequence ID" value="NZ_BAAAUV010000045.1"/>
</dbReference>
<feature type="domain" description="HTH tetR-type" evidence="3">
    <location>
        <begin position="14"/>
        <end position="74"/>
    </location>
</feature>
<proteinExistence type="predicted"/>
<dbReference type="InterPro" id="IPR050109">
    <property type="entry name" value="HTH-type_TetR-like_transc_reg"/>
</dbReference>
<accession>A0ABP6QRK2</accession>
<dbReference type="InterPro" id="IPR009057">
    <property type="entry name" value="Homeodomain-like_sf"/>
</dbReference>
<dbReference type="PRINTS" id="PR00455">
    <property type="entry name" value="HTHTETR"/>
</dbReference>
<keyword evidence="1 2" id="KW-0238">DNA-binding</keyword>
<dbReference type="InterPro" id="IPR001647">
    <property type="entry name" value="HTH_TetR"/>
</dbReference>
<reference evidence="5" key="1">
    <citation type="journal article" date="2019" name="Int. J. Syst. Evol. Microbiol.">
        <title>The Global Catalogue of Microorganisms (GCM) 10K type strain sequencing project: providing services to taxonomists for standard genome sequencing and annotation.</title>
        <authorList>
            <consortium name="The Broad Institute Genomics Platform"/>
            <consortium name="The Broad Institute Genome Sequencing Center for Infectious Disease"/>
            <person name="Wu L."/>
            <person name="Ma J."/>
        </authorList>
    </citation>
    <scope>NUCLEOTIDE SEQUENCE [LARGE SCALE GENOMIC DNA]</scope>
    <source>
        <strain evidence="5">JCM 9377</strain>
    </source>
</reference>
<dbReference type="Proteomes" id="UP001501237">
    <property type="component" value="Unassembled WGS sequence"/>
</dbReference>
<dbReference type="Gene3D" id="1.10.357.10">
    <property type="entry name" value="Tetracycline Repressor, domain 2"/>
    <property type="match status" value="1"/>
</dbReference>
<evidence type="ECO:0000313" key="5">
    <source>
        <dbReference type="Proteomes" id="UP001501237"/>
    </source>
</evidence>
<evidence type="ECO:0000259" key="3">
    <source>
        <dbReference type="PROSITE" id="PS50977"/>
    </source>
</evidence>
<dbReference type="PANTHER" id="PTHR30055">
    <property type="entry name" value="HTH-TYPE TRANSCRIPTIONAL REGULATOR RUTR"/>
    <property type="match status" value="1"/>
</dbReference>
<dbReference type="SUPFAM" id="SSF46689">
    <property type="entry name" value="Homeodomain-like"/>
    <property type="match status" value="1"/>
</dbReference>
<gene>
    <name evidence="4" type="ORF">GCM10010468_78660</name>
</gene>
<evidence type="ECO:0000256" key="1">
    <source>
        <dbReference type="ARBA" id="ARBA00023125"/>
    </source>
</evidence>
<evidence type="ECO:0000256" key="2">
    <source>
        <dbReference type="PROSITE-ProRule" id="PRU00335"/>
    </source>
</evidence>
<comment type="caution">
    <text evidence="4">The sequence shown here is derived from an EMBL/GenBank/DDBJ whole genome shotgun (WGS) entry which is preliminary data.</text>
</comment>
<feature type="DNA-binding region" description="H-T-H motif" evidence="2">
    <location>
        <begin position="37"/>
        <end position="56"/>
    </location>
</feature>
<evidence type="ECO:0000313" key="4">
    <source>
        <dbReference type="EMBL" id="GAA3241421.1"/>
    </source>
</evidence>
<protein>
    <recommendedName>
        <fullName evidence="3">HTH tetR-type domain-containing protein</fullName>
    </recommendedName>
</protein>
<name>A0ABP6QRK2_9ACTN</name>